<sequence>MKPATRDLALAGNNGVRISGLLNITESQHCVPQCPQTRLRLPVRKLDVNTCILPPEKTPVLSSYWGGGRRECLVQVRPYPHETHGNLDGDLLAPTRATRRREIETEACKIATESS</sequence>
<dbReference type="EMBL" id="JAWDGP010001775">
    <property type="protein sequence ID" value="KAK3788239.1"/>
    <property type="molecule type" value="Genomic_DNA"/>
</dbReference>
<evidence type="ECO:0000313" key="1">
    <source>
        <dbReference type="EMBL" id="KAK3788239.1"/>
    </source>
</evidence>
<protein>
    <submittedName>
        <fullName evidence="1">Uncharacterized protein</fullName>
    </submittedName>
</protein>
<evidence type="ECO:0000313" key="2">
    <source>
        <dbReference type="Proteomes" id="UP001283361"/>
    </source>
</evidence>
<dbReference type="AlphaFoldDB" id="A0AAE1AHV4"/>
<name>A0AAE1AHV4_9GAST</name>
<dbReference type="Proteomes" id="UP001283361">
    <property type="component" value="Unassembled WGS sequence"/>
</dbReference>
<comment type="caution">
    <text evidence="1">The sequence shown here is derived from an EMBL/GenBank/DDBJ whole genome shotgun (WGS) entry which is preliminary data.</text>
</comment>
<reference evidence="1" key="1">
    <citation type="journal article" date="2023" name="G3 (Bethesda)">
        <title>A reference genome for the long-term kleptoplast-retaining sea slug Elysia crispata morphotype clarki.</title>
        <authorList>
            <person name="Eastman K.E."/>
            <person name="Pendleton A.L."/>
            <person name="Shaikh M.A."/>
            <person name="Suttiyut T."/>
            <person name="Ogas R."/>
            <person name="Tomko P."/>
            <person name="Gavelis G."/>
            <person name="Widhalm J.R."/>
            <person name="Wisecaver J.H."/>
        </authorList>
    </citation>
    <scope>NUCLEOTIDE SEQUENCE</scope>
    <source>
        <strain evidence="1">ECLA1</strain>
    </source>
</reference>
<organism evidence="1 2">
    <name type="scientific">Elysia crispata</name>
    <name type="common">lettuce slug</name>
    <dbReference type="NCBI Taxonomy" id="231223"/>
    <lineage>
        <taxon>Eukaryota</taxon>
        <taxon>Metazoa</taxon>
        <taxon>Spiralia</taxon>
        <taxon>Lophotrochozoa</taxon>
        <taxon>Mollusca</taxon>
        <taxon>Gastropoda</taxon>
        <taxon>Heterobranchia</taxon>
        <taxon>Euthyneura</taxon>
        <taxon>Panpulmonata</taxon>
        <taxon>Sacoglossa</taxon>
        <taxon>Placobranchoidea</taxon>
        <taxon>Plakobranchidae</taxon>
        <taxon>Elysia</taxon>
    </lineage>
</organism>
<keyword evidence="2" id="KW-1185">Reference proteome</keyword>
<gene>
    <name evidence="1" type="ORF">RRG08_029035</name>
</gene>
<accession>A0AAE1AHV4</accession>
<proteinExistence type="predicted"/>